<dbReference type="GeneID" id="93556676"/>
<keyword evidence="2 5" id="KW-0812">Transmembrane</keyword>
<keyword evidence="3 5" id="KW-1133">Transmembrane helix</keyword>
<dbReference type="SUPFAM" id="SSF48452">
    <property type="entry name" value="TPR-like"/>
    <property type="match status" value="1"/>
</dbReference>
<comment type="caution">
    <text evidence="7">The sequence shown here is derived from an EMBL/GenBank/DDBJ whole genome shotgun (WGS) entry which is preliminary data.</text>
</comment>
<evidence type="ECO:0000256" key="2">
    <source>
        <dbReference type="ARBA" id="ARBA00022692"/>
    </source>
</evidence>
<reference evidence="7 8" key="1">
    <citation type="submission" date="2011-03" db="EMBL/GenBank/DDBJ databases">
        <authorList>
            <person name="Weinstock G."/>
            <person name="Sodergren E."/>
            <person name="Clifton S."/>
            <person name="Fulton L."/>
            <person name="Fulton B."/>
            <person name="Courtney L."/>
            <person name="Fronick C."/>
            <person name="Harrison M."/>
            <person name="Strong C."/>
            <person name="Farmer C."/>
            <person name="Delahaunty K."/>
            <person name="Markovic C."/>
            <person name="Hall O."/>
            <person name="Minx P."/>
            <person name="Tomlinson C."/>
            <person name="Mitreva M."/>
            <person name="Hou S."/>
            <person name="Chen J."/>
            <person name="Wollam A."/>
            <person name="Pepin K.H."/>
            <person name="Johnson M."/>
            <person name="Bhonagiri V."/>
            <person name="Zhang X."/>
            <person name="Suruliraj S."/>
            <person name="Warren W."/>
            <person name="Chinwalla A."/>
            <person name="Mardis E.R."/>
            <person name="Wilson R.K."/>
        </authorList>
    </citation>
    <scope>NUCLEOTIDE SEQUENCE [LARGE SCALE GENOMIC DNA]</scope>
    <source>
        <strain evidence="7 8">YIT 11840</strain>
    </source>
</reference>
<feature type="transmembrane region" description="Helical" evidence="5">
    <location>
        <begin position="269"/>
        <end position="287"/>
    </location>
</feature>
<dbReference type="EMBL" id="AFFY01000016">
    <property type="protein sequence ID" value="EHH00987.1"/>
    <property type="molecule type" value="Genomic_DNA"/>
</dbReference>
<feature type="domain" description="O-antigen ligase-related" evidence="6">
    <location>
        <begin position="86"/>
        <end position="226"/>
    </location>
</feature>
<evidence type="ECO:0000256" key="3">
    <source>
        <dbReference type="ARBA" id="ARBA00022989"/>
    </source>
</evidence>
<feature type="transmembrane region" description="Helical" evidence="5">
    <location>
        <begin position="127"/>
        <end position="146"/>
    </location>
</feature>
<dbReference type="HOGENOM" id="CLU_030792_0_0_10"/>
<evidence type="ECO:0000313" key="7">
    <source>
        <dbReference type="EMBL" id="EHH00987.1"/>
    </source>
</evidence>
<dbReference type="AlphaFoldDB" id="G5SP40"/>
<evidence type="ECO:0000256" key="4">
    <source>
        <dbReference type="ARBA" id="ARBA00023136"/>
    </source>
</evidence>
<dbReference type="InterPro" id="IPR011990">
    <property type="entry name" value="TPR-like_helical_dom_sf"/>
</dbReference>
<dbReference type="PATRIC" id="fig|762968.3.peg.925"/>
<keyword evidence="8" id="KW-1185">Reference proteome</keyword>
<dbReference type="Proteomes" id="UP000003598">
    <property type="component" value="Unassembled WGS sequence"/>
</dbReference>
<comment type="subcellular location">
    <subcellularLocation>
        <location evidence="1">Membrane</location>
        <topology evidence="1">Multi-pass membrane protein</topology>
    </subcellularLocation>
</comment>
<accession>G5SP40</accession>
<dbReference type="OrthoDB" id="1454576at2"/>
<feature type="transmembrane region" description="Helical" evidence="5">
    <location>
        <begin position="216"/>
        <end position="237"/>
    </location>
</feature>
<sequence>MALYRWVCFVLILIGLYELGVGLFQCIQVMRLGMPYYTVCGTFENPSPYSILIVLILPLALDYALFVRFRHGQKITNMLFYLSAFYLLFSVVILVMCVSRTAWVASVISLMSMVWLRMKCSVVKKCFVLLAIFVLSVPFLYGMYVLKKDSADGRLFIWKISYPVAKQQMFSGVGIGGFPYVYGEAQEAYFREKKDVRNEEMLAGAPDYAYNEYLQIWIELGLPGVLSCLCLIAYVYIRLLWCRNVEVVGLCGTMVSLMVVSFFSYPLRCFVTCSLSLFILLWAAWMPMMLCEKKRYGKVGMVCGLLVLIGMGTMVCIRFNKSYRTWVAVKHWDMVRLYFDREKYKGIEKCYRALYPDLRKDAGFLFEYGVCLSYNGHHEESNIILSEGAKRSSDPMFFNFMGKNFQALGRFEEAEDMFYKAYYRVPHRIYPLYLLMGLYEKEGRDLEMLEKAHQIVGKKEKVPSSLTEYLKKEAVNRLGKYEGMKRREHHIKKD</sequence>
<organism evidence="7 8">
    <name type="scientific">Paraprevotella clara YIT 11840</name>
    <dbReference type="NCBI Taxonomy" id="762968"/>
    <lineage>
        <taxon>Bacteria</taxon>
        <taxon>Pseudomonadati</taxon>
        <taxon>Bacteroidota</taxon>
        <taxon>Bacteroidia</taxon>
        <taxon>Bacteroidales</taxon>
        <taxon>Prevotellaceae</taxon>
        <taxon>Paraprevotella</taxon>
    </lineage>
</organism>
<feature type="transmembrane region" description="Helical" evidence="5">
    <location>
        <begin position="48"/>
        <end position="66"/>
    </location>
</feature>
<dbReference type="PANTHER" id="PTHR37422">
    <property type="entry name" value="TEICHURONIC ACID BIOSYNTHESIS PROTEIN TUAE"/>
    <property type="match status" value="1"/>
</dbReference>
<gene>
    <name evidence="7" type="ORF">HMPREF9441_01035</name>
</gene>
<feature type="transmembrane region" description="Helical" evidence="5">
    <location>
        <begin position="299"/>
        <end position="320"/>
    </location>
</feature>
<dbReference type="Gene3D" id="1.25.40.10">
    <property type="entry name" value="Tetratricopeptide repeat domain"/>
    <property type="match status" value="1"/>
</dbReference>
<keyword evidence="4 5" id="KW-0472">Membrane</keyword>
<evidence type="ECO:0000259" key="6">
    <source>
        <dbReference type="Pfam" id="PF04932"/>
    </source>
</evidence>
<name>G5SP40_9BACT</name>
<evidence type="ECO:0000256" key="1">
    <source>
        <dbReference type="ARBA" id="ARBA00004141"/>
    </source>
</evidence>
<proteinExistence type="predicted"/>
<dbReference type="InterPro" id="IPR051533">
    <property type="entry name" value="WaaL-like"/>
</dbReference>
<dbReference type="GO" id="GO:0016020">
    <property type="term" value="C:membrane"/>
    <property type="evidence" value="ECO:0007669"/>
    <property type="project" value="UniProtKB-SubCell"/>
</dbReference>
<feature type="transmembrane region" description="Helical" evidence="5">
    <location>
        <begin position="78"/>
        <end position="96"/>
    </location>
</feature>
<dbReference type="RefSeq" id="WP_008618472.1">
    <property type="nucleotide sequence ID" value="NZ_JH376592.1"/>
</dbReference>
<dbReference type="eggNOG" id="COG3307">
    <property type="taxonomic scope" value="Bacteria"/>
</dbReference>
<dbReference type="InterPro" id="IPR007016">
    <property type="entry name" value="O-antigen_ligase-rel_domated"/>
</dbReference>
<evidence type="ECO:0000313" key="8">
    <source>
        <dbReference type="Proteomes" id="UP000003598"/>
    </source>
</evidence>
<feature type="transmembrane region" description="Helical" evidence="5">
    <location>
        <begin position="102"/>
        <end position="118"/>
    </location>
</feature>
<protein>
    <submittedName>
        <fullName evidence="7">O-antigen polymerase</fullName>
    </submittedName>
</protein>
<dbReference type="PANTHER" id="PTHR37422:SF13">
    <property type="entry name" value="LIPOPOLYSACCHARIDE BIOSYNTHESIS PROTEIN PA4999-RELATED"/>
    <property type="match status" value="1"/>
</dbReference>
<dbReference type="STRING" id="762968.HMPREF9441_01035"/>
<feature type="transmembrane region" description="Helical" evidence="5">
    <location>
        <begin position="244"/>
        <end position="263"/>
    </location>
</feature>
<dbReference type="Pfam" id="PF04932">
    <property type="entry name" value="Wzy_C"/>
    <property type="match status" value="1"/>
</dbReference>
<evidence type="ECO:0000256" key="5">
    <source>
        <dbReference type="SAM" id="Phobius"/>
    </source>
</evidence>